<evidence type="ECO:0000313" key="2">
    <source>
        <dbReference type="Proteomes" id="UP001065593"/>
    </source>
</evidence>
<evidence type="ECO:0000313" key="1">
    <source>
        <dbReference type="EMBL" id="GLC89265.1"/>
    </source>
</evidence>
<dbReference type="Proteomes" id="UP001065593">
    <property type="component" value="Unassembled WGS sequence"/>
</dbReference>
<gene>
    <name evidence="1" type="ORF">LYSBPC_23920</name>
</gene>
<name>A0ABQ5NLN6_9BACI</name>
<dbReference type="SUPFAM" id="SSF52833">
    <property type="entry name" value="Thioredoxin-like"/>
    <property type="match status" value="1"/>
</dbReference>
<sequence length="132" mass="14986">MEANEGSYRMTTWNLEGMKTHLFICNGSSCMKKEGEEITQAIRDEIQQLALDKEIHTTRTRCNGRCKDACVVIAYPQGNWYRVPTTAHARALVQDLHHVSLQQEHVFALREGVLQRTTQTTAIKGIDKVKEG</sequence>
<comment type="caution">
    <text evidence="1">The sequence shown here is derived from an EMBL/GenBank/DDBJ whole genome shotgun (WGS) entry which is preliminary data.</text>
</comment>
<dbReference type="Pfam" id="PF01257">
    <property type="entry name" value="2Fe-2S_thioredx"/>
    <property type="match status" value="1"/>
</dbReference>
<keyword evidence="2" id="KW-1185">Reference proteome</keyword>
<proteinExistence type="predicted"/>
<dbReference type="InterPro" id="IPR036249">
    <property type="entry name" value="Thioredoxin-like_sf"/>
</dbReference>
<reference evidence="1" key="1">
    <citation type="submission" date="2022-08" db="EMBL/GenBank/DDBJ databases">
        <title>Draft genome sequence of Lysinibacillus sp. strain KH24.</title>
        <authorList>
            <person name="Kanbe H."/>
            <person name="Itoh H."/>
        </authorList>
    </citation>
    <scope>NUCLEOTIDE SEQUENCE</scope>
    <source>
        <strain evidence="1">KH24</strain>
    </source>
</reference>
<protein>
    <recommendedName>
        <fullName evidence="3">(2Fe-2S) ferredoxin domain-containing protein</fullName>
    </recommendedName>
</protein>
<dbReference type="CDD" id="cd02980">
    <property type="entry name" value="TRX_Fd_family"/>
    <property type="match status" value="1"/>
</dbReference>
<organism evidence="1 2">
    <name type="scientific">Lysinibacillus piscis</name>
    <dbReference type="NCBI Taxonomy" id="2518931"/>
    <lineage>
        <taxon>Bacteria</taxon>
        <taxon>Bacillati</taxon>
        <taxon>Bacillota</taxon>
        <taxon>Bacilli</taxon>
        <taxon>Bacillales</taxon>
        <taxon>Bacillaceae</taxon>
        <taxon>Lysinibacillus</taxon>
    </lineage>
</organism>
<evidence type="ECO:0008006" key="3">
    <source>
        <dbReference type="Google" id="ProtNLM"/>
    </source>
</evidence>
<dbReference type="Gene3D" id="3.40.30.10">
    <property type="entry name" value="Glutaredoxin"/>
    <property type="match status" value="1"/>
</dbReference>
<dbReference type="EMBL" id="BRZA01000002">
    <property type="protein sequence ID" value="GLC89265.1"/>
    <property type="molecule type" value="Genomic_DNA"/>
</dbReference>
<accession>A0ABQ5NLN6</accession>